<keyword evidence="2" id="KW-1185">Reference proteome</keyword>
<proteinExistence type="predicted"/>
<sequence>MKNSMITLLKMSEVLYPQYHQAWIELQEECEHYAHQIKGVTLNEAVMIMSESPVMLERHSEIERDFIEDILMEQLSSQTVH</sequence>
<dbReference type="AlphaFoldDB" id="A0A7X4LKS4"/>
<dbReference type="EMBL" id="WEKT01000017">
    <property type="protein sequence ID" value="MZI93778.1"/>
    <property type="molecule type" value="Genomic_DNA"/>
</dbReference>
<name>A0A7X4LKS4_9VIBR</name>
<comment type="caution">
    <text evidence="1">The sequence shown here is derived from an EMBL/GenBank/DDBJ whole genome shotgun (WGS) entry which is preliminary data.</text>
</comment>
<evidence type="ECO:0000313" key="1">
    <source>
        <dbReference type="EMBL" id="MZI93778.1"/>
    </source>
</evidence>
<organism evidence="1 2">
    <name type="scientific">Vibrio eleionomae</name>
    <dbReference type="NCBI Taxonomy" id="2653505"/>
    <lineage>
        <taxon>Bacteria</taxon>
        <taxon>Pseudomonadati</taxon>
        <taxon>Pseudomonadota</taxon>
        <taxon>Gammaproteobacteria</taxon>
        <taxon>Vibrionales</taxon>
        <taxon>Vibrionaceae</taxon>
        <taxon>Vibrio</taxon>
    </lineage>
</organism>
<dbReference type="Proteomes" id="UP000462621">
    <property type="component" value="Unassembled WGS sequence"/>
</dbReference>
<evidence type="ECO:0000313" key="2">
    <source>
        <dbReference type="Proteomes" id="UP000462621"/>
    </source>
</evidence>
<dbReference type="RefSeq" id="WP_161155561.1">
    <property type="nucleotide sequence ID" value="NZ_WEKT01000017.1"/>
</dbReference>
<accession>A0A7X4LKS4</accession>
<protein>
    <submittedName>
        <fullName evidence="1">Uncharacterized protein</fullName>
    </submittedName>
</protein>
<reference evidence="1 2" key="1">
    <citation type="submission" date="2019-10" db="EMBL/GenBank/DDBJ databases">
        <title>Vibrio sp. nov. isolated from a shrimp pond.</title>
        <authorList>
            <person name="Gomez-Gil B."/>
            <person name="Enciso-Ibarra J."/>
            <person name="Enciso-Ibarra K."/>
            <person name="Bolan-Mejia C."/>
        </authorList>
    </citation>
    <scope>NUCLEOTIDE SEQUENCE [LARGE SCALE GENOMIC DNA]</scope>
    <source>
        <strain evidence="1 2">CAIM 722</strain>
    </source>
</reference>
<gene>
    <name evidence="1" type="ORF">F9817_11300</name>
</gene>